<dbReference type="SUPFAM" id="SSF48452">
    <property type="entry name" value="TPR-like"/>
    <property type="match status" value="1"/>
</dbReference>
<dbReference type="PANTHER" id="PTHR45831">
    <property type="entry name" value="LD24721P"/>
    <property type="match status" value="1"/>
</dbReference>
<feature type="compositionally biased region" description="Basic and acidic residues" evidence="5">
    <location>
        <begin position="201"/>
        <end position="212"/>
    </location>
</feature>
<evidence type="ECO:0000256" key="5">
    <source>
        <dbReference type="SAM" id="MobiDB-lite"/>
    </source>
</evidence>
<evidence type="ECO:0000313" key="7">
    <source>
        <dbReference type="EMBL" id="GMH61192.1"/>
    </source>
</evidence>
<evidence type="ECO:0000256" key="2">
    <source>
        <dbReference type="ARBA" id="ARBA00022737"/>
    </source>
</evidence>
<dbReference type="Gene3D" id="3.15.10.20">
    <property type="entry name" value="Activator of Hsp90 ATPase Aha1, N-terminal domain"/>
    <property type="match status" value="1"/>
</dbReference>
<dbReference type="Pfam" id="PF13432">
    <property type="entry name" value="TPR_16"/>
    <property type="match status" value="1"/>
</dbReference>
<gene>
    <name evidence="7" type="ORF">TrLO_g226</name>
</gene>
<dbReference type="GO" id="GO:0016020">
    <property type="term" value="C:membrane"/>
    <property type="evidence" value="ECO:0007669"/>
    <property type="project" value="TreeGrafter"/>
</dbReference>
<evidence type="ECO:0000256" key="1">
    <source>
        <dbReference type="ARBA" id="ARBA00006817"/>
    </source>
</evidence>
<feature type="region of interest" description="Disordered" evidence="5">
    <location>
        <begin position="1"/>
        <end position="23"/>
    </location>
</feature>
<dbReference type="InterPro" id="IPR047150">
    <property type="entry name" value="SGT"/>
</dbReference>
<dbReference type="GO" id="GO:0072380">
    <property type="term" value="C:TRC complex"/>
    <property type="evidence" value="ECO:0007669"/>
    <property type="project" value="TreeGrafter"/>
</dbReference>
<keyword evidence="8" id="KW-1185">Reference proteome</keyword>
<dbReference type="GO" id="GO:0006620">
    <property type="term" value="P:post-translational protein targeting to endoplasmic reticulum membrane"/>
    <property type="evidence" value="ECO:0007669"/>
    <property type="project" value="TreeGrafter"/>
</dbReference>
<accession>A0A9W7A1G1</accession>
<proteinExistence type="inferred from homology"/>
<keyword evidence="3 4" id="KW-0802">TPR repeat</keyword>
<dbReference type="PROSITE" id="PS50293">
    <property type="entry name" value="TPR_REGION"/>
    <property type="match status" value="1"/>
</dbReference>
<keyword evidence="2" id="KW-0677">Repeat</keyword>
<dbReference type="Pfam" id="PF07719">
    <property type="entry name" value="TPR_2"/>
    <property type="match status" value="1"/>
</dbReference>
<dbReference type="InterPro" id="IPR036338">
    <property type="entry name" value="Aha1"/>
</dbReference>
<evidence type="ECO:0000256" key="3">
    <source>
        <dbReference type="ARBA" id="ARBA00022803"/>
    </source>
</evidence>
<dbReference type="GO" id="GO:0001671">
    <property type="term" value="F:ATPase activator activity"/>
    <property type="evidence" value="ECO:0007669"/>
    <property type="project" value="InterPro"/>
</dbReference>
<feature type="compositionally biased region" description="Low complexity" evidence="5">
    <location>
        <begin position="167"/>
        <end position="189"/>
    </location>
</feature>
<dbReference type="AlphaFoldDB" id="A0A9W7A1G1"/>
<dbReference type="SMART" id="SM01000">
    <property type="entry name" value="Aha1_N"/>
    <property type="match status" value="1"/>
</dbReference>
<dbReference type="EMBL" id="BRXW01000506">
    <property type="protein sequence ID" value="GMH61192.1"/>
    <property type="molecule type" value="Genomic_DNA"/>
</dbReference>
<reference evidence="8" key="1">
    <citation type="journal article" date="2023" name="Commun. Biol.">
        <title>Genome analysis of Parmales, the sister group of diatoms, reveals the evolutionary specialization of diatoms from phago-mixotrophs to photoautotrophs.</title>
        <authorList>
            <person name="Ban H."/>
            <person name="Sato S."/>
            <person name="Yoshikawa S."/>
            <person name="Yamada K."/>
            <person name="Nakamura Y."/>
            <person name="Ichinomiya M."/>
            <person name="Sato N."/>
            <person name="Blanc-Mathieu R."/>
            <person name="Endo H."/>
            <person name="Kuwata A."/>
            <person name="Ogata H."/>
        </authorList>
    </citation>
    <scope>NUCLEOTIDE SEQUENCE [LARGE SCALE GENOMIC DNA]</scope>
    <source>
        <strain evidence="8">NIES 3700</strain>
    </source>
</reference>
<dbReference type="SMART" id="SM00028">
    <property type="entry name" value="TPR"/>
    <property type="match status" value="3"/>
</dbReference>
<dbReference type="InterPro" id="IPR011990">
    <property type="entry name" value="TPR-like_helical_dom_sf"/>
</dbReference>
<dbReference type="PROSITE" id="PS50005">
    <property type="entry name" value="TPR"/>
    <property type="match status" value="2"/>
</dbReference>
<sequence>MFSGGMNGGHDDVLKASPTSPEQTSKLIEEIKSRGRAAFGQGNYPLAEVLYSKGIELDPHAILYSNRALARMNLGKLDESIDDSKSSISLDPNYVKGHWRLAQALIAKRNYSEALQAFEKAVKIEPENKAIKKELEKCKAKAEQSAMFEDGPPPISPVKAKKEKSISKSTKTTTSKSVKSSAGSSSSKPPSAPSTEEEKDASDFNKSDHVRGYKLNKDGKKTSFFNNDLSDEAKALIGDIAPKKISSAMDAATPAMQKAEDGVSVWNSAGTWEEKDVSKWAIDSFQNCISNINLSLPCGSITGSEVTLNESSASVATVRGKRRYLFEFNCTVPFEAEVDGEEVKGNANFVDIAPDCDGEYECQIEWEGNIGNAIRMKANKHIRDGKFKNEVEDRVAAWVESFKSKYK</sequence>
<dbReference type="GO" id="GO:0060090">
    <property type="term" value="F:molecular adaptor activity"/>
    <property type="evidence" value="ECO:0007669"/>
    <property type="project" value="TreeGrafter"/>
</dbReference>
<dbReference type="SUPFAM" id="SSF103111">
    <property type="entry name" value="Activator of Hsp90 ATPase, Aha1"/>
    <property type="match status" value="1"/>
</dbReference>
<evidence type="ECO:0000256" key="4">
    <source>
        <dbReference type="PROSITE-ProRule" id="PRU00339"/>
    </source>
</evidence>
<dbReference type="Gene3D" id="1.25.40.10">
    <property type="entry name" value="Tetratricopeptide repeat domain"/>
    <property type="match status" value="1"/>
</dbReference>
<organism evidence="7 8">
    <name type="scientific">Triparma laevis f. longispina</name>
    <dbReference type="NCBI Taxonomy" id="1714387"/>
    <lineage>
        <taxon>Eukaryota</taxon>
        <taxon>Sar</taxon>
        <taxon>Stramenopiles</taxon>
        <taxon>Ochrophyta</taxon>
        <taxon>Bolidophyceae</taxon>
        <taxon>Parmales</taxon>
        <taxon>Triparmaceae</taxon>
        <taxon>Triparma</taxon>
    </lineage>
</organism>
<dbReference type="Proteomes" id="UP001165122">
    <property type="component" value="Unassembled WGS sequence"/>
</dbReference>
<protein>
    <recommendedName>
        <fullName evidence="6">Activator of Hsp90 ATPase AHSA1-like N-terminal domain-containing protein</fullName>
    </recommendedName>
</protein>
<dbReference type="InterPro" id="IPR013105">
    <property type="entry name" value="TPR_2"/>
</dbReference>
<evidence type="ECO:0000259" key="6">
    <source>
        <dbReference type="SMART" id="SM01000"/>
    </source>
</evidence>
<evidence type="ECO:0000313" key="8">
    <source>
        <dbReference type="Proteomes" id="UP001165122"/>
    </source>
</evidence>
<feature type="repeat" description="TPR" evidence="4">
    <location>
        <begin position="61"/>
        <end position="94"/>
    </location>
</feature>
<comment type="caution">
    <text evidence="7">The sequence shown here is derived from an EMBL/GenBank/DDBJ whole genome shotgun (WGS) entry which is preliminary data.</text>
</comment>
<dbReference type="GO" id="GO:0051087">
    <property type="term" value="F:protein-folding chaperone binding"/>
    <property type="evidence" value="ECO:0007669"/>
    <property type="project" value="InterPro"/>
</dbReference>
<feature type="domain" description="Activator of Hsp90 ATPase AHSA1-like N-terminal" evidence="6">
    <location>
        <begin position="274"/>
        <end position="405"/>
    </location>
</feature>
<dbReference type="Pfam" id="PF09229">
    <property type="entry name" value="Aha1_N"/>
    <property type="match status" value="1"/>
</dbReference>
<feature type="region of interest" description="Disordered" evidence="5">
    <location>
        <begin position="143"/>
        <end position="212"/>
    </location>
</feature>
<name>A0A9W7A1G1_9STRA</name>
<feature type="repeat" description="TPR" evidence="4">
    <location>
        <begin position="95"/>
        <end position="128"/>
    </location>
</feature>
<dbReference type="InterPro" id="IPR015310">
    <property type="entry name" value="AHSA1-like_N"/>
</dbReference>
<comment type="similarity">
    <text evidence="1">Belongs to the AHA1 family.</text>
</comment>
<dbReference type="PANTHER" id="PTHR45831:SF2">
    <property type="entry name" value="LD24721P"/>
    <property type="match status" value="1"/>
</dbReference>
<dbReference type="OrthoDB" id="298012at2759"/>
<dbReference type="InterPro" id="IPR019734">
    <property type="entry name" value="TPR_rpt"/>
</dbReference>